<keyword evidence="2" id="KW-1185">Reference proteome</keyword>
<reference evidence="1" key="2">
    <citation type="journal article" date="2022" name="New Phytol.">
        <title>Evolutionary transition to the ectomycorrhizal habit in the genomes of a hyperdiverse lineage of mushroom-forming fungi.</title>
        <authorList>
            <person name="Looney B."/>
            <person name="Miyauchi S."/>
            <person name="Morin E."/>
            <person name="Drula E."/>
            <person name="Courty P.E."/>
            <person name="Kohler A."/>
            <person name="Kuo A."/>
            <person name="LaButti K."/>
            <person name="Pangilinan J."/>
            <person name="Lipzen A."/>
            <person name="Riley R."/>
            <person name="Andreopoulos W."/>
            <person name="He G."/>
            <person name="Johnson J."/>
            <person name="Nolan M."/>
            <person name="Tritt A."/>
            <person name="Barry K.W."/>
            <person name="Grigoriev I.V."/>
            <person name="Nagy L.G."/>
            <person name="Hibbett D."/>
            <person name="Henrissat B."/>
            <person name="Matheny P.B."/>
            <person name="Labbe J."/>
            <person name="Martin F.M."/>
        </authorList>
    </citation>
    <scope>NUCLEOTIDE SEQUENCE</scope>
    <source>
        <strain evidence="1">FP105234-sp</strain>
    </source>
</reference>
<name>A0ACB8S5F6_9AGAM</name>
<comment type="caution">
    <text evidence="1">The sequence shown here is derived from an EMBL/GenBank/DDBJ whole genome shotgun (WGS) entry which is preliminary data.</text>
</comment>
<accession>A0ACB8S5F6</accession>
<evidence type="ECO:0000313" key="2">
    <source>
        <dbReference type="Proteomes" id="UP000814033"/>
    </source>
</evidence>
<protein>
    <submittedName>
        <fullName evidence="1">Uncharacterized protein</fullName>
    </submittedName>
</protein>
<dbReference type="EMBL" id="MU275853">
    <property type="protein sequence ID" value="KAI0051280.1"/>
    <property type="molecule type" value="Genomic_DNA"/>
</dbReference>
<gene>
    <name evidence="1" type="ORF">FA95DRAFT_1554616</name>
</gene>
<organism evidence="1 2">
    <name type="scientific">Auriscalpium vulgare</name>
    <dbReference type="NCBI Taxonomy" id="40419"/>
    <lineage>
        <taxon>Eukaryota</taxon>
        <taxon>Fungi</taxon>
        <taxon>Dikarya</taxon>
        <taxon>Basidiomycota</taxon>
        <taxon>Agaricomycotina</taxon>
        <taxon>Agaricomycetes</taxon>
        <taxon>Russulales</taxon>
        <taxon>Auriscalpiaceae</taxon>
        <taxon>Auriscalpium</taxon>
    </lineage>
</organism>
<proteinExistence type="predicted"/>
<reference evidence="1" key="1">
    <citation type="submission" date="2021-02" db="EMBL/GenBank/DDBJ databases">
        <authorList>
            <consortium name="DOE Joint Genome Institute"/>
            <person name="Ahrendt S."/>
            <person name="Looney B.P."/>
            <person name="Miyauchi S."/>
            <person name="Morin E."/>
            <person name="Drula E."/>
            <person name="Courty P.E."/>
            <person name="Chicoki N."/>
            <person name="Fauchery L."/>
            <person name="Kohler A."/>
            <person name="Kuo A."/>
            <person name="Labutti K."/>
            <person name="Pangilinan J."/>
            <person name="Lipzen A."/>
            <person name="Riley R."/>
            <person name="Andreopoulos W."/>
            <person name="He G."/>
            <person name="Johnson J."/>
            <person name="Barry K.W."/>
            <person name="Grigoriev I.V."/>
            <person name="Nagy L."/>
            <person name="Hibbett D."/>
            <person name="Henrissat B."/>
            <person name="Matheny P.B."/>
            <person name="Labbe J."/>
            <person name="Martin F."/>
        </authorList>
    </citation>
    <scope>NUCLEOTIDE SEQUENCE</scope>
    <source>
        <strain evidence="1">FP105234-sp</strain>
    </source>
</reference>
<evidence type="ECO:0000313" key="1">
    <source>
        <dbReference type="EMBL" id="KAI0051280.1"/>
    </source>
</evidence>
<sequence>MERHTSTTNVPPVWNAVYAPNDEEAGLSHPTVMEVVTRHGSAQTHQAVGGKQRMWARLLGKDRRKVSWRDSGRAIIFSSWLNVLLIIVPFAWAAHLKGTWGHGATFALCFLAIIPLEKLFDWGGDQLALYCGADLGDLIVITLNNAVEATLAIILLVRCELKLLQSTIVGVVLLHTLLIPGTAFLTGGARIWEQELHPNRSQLNHSLLMVGVLALVIPAGFFAAIDKGVPATGAGADSLISDDLRQDFLRMGRGFAIILLFVYVCSRFYIHDPPGDNNAFRPTPNTPGEDVKKELELEDEEPEVNPWACMILLAITVSLMGVTAEFLVDSIEFVREEAKIEEEWFGLILLPIVSFSADGTVAVVFFIRSCFSHYFRAPQPPKLAAEARAIDLSIQFLLFWMPLVTLLAWWSDKPLSLLFDLFEVSVIIGSCFLVNYVTADAKTNWAEGIILVAFYVMIALSAWYYTGQPEIRVMTACESIAAAVVDPNIPAGE</sequence>
<dbReference type="Proteomes" id="UP000814033">
    <property type="component" value="Unassembled WGS sequence"/>
</dbReference>